<evidence type="ECO:0000256" key="3">
    <source>
        <dbReference type="ARBA" id="ARBA00022722"/>
    </source>
</evidence>
<dbReference type="PANTHER" id="PTHR34405:SF3">
    <property type="entry name" value="CRISPR-ASSOCIATED ENDORIBONUCLEASE CAS2 3"/>
    <property type="match status" value="1"/>
</dbReference>
<sequence>MAYDVPADRRRGRIARCLLEYGDRIQYSVFIVDAAPAKLLRMRADLEEIVDLEEDSVLLCDVGPLTSVDEDRFSYIGLHRTVTPDGPLIA</sequence>
<keyword evidence="5 9" id="KW-0255">Endonuclease</keyword>
<evidence type="ECO:0000256" key="8">
    <source>
        <dbReference type="ARBA" id="ARBA00023118"/>
    </source>
</evidence>
<evidence type="ECO:0000256" key="5">
    <source>
        <dbReference type="ARBA" id="ARBA00022759"/>
    </source>
</evidence>
<keyword evidence="8 9" id="KW-0051">Antiviral defense</keyword>
<dbReference type="GO" id="GO:0004519">
    <property type="term" value="F:endonuclease activity"/>
    <property type="evidence" value="ECO:0007669"/>
    <property type="project" value="UniProtKB-KW"/>
</dbReference>
<comment type="similarity">
    <text evidence="2 9">Belongs to the CRISPR-associated endoribonuclease Cas2 protein family.</text>
</comment>
<dbReference type="RefSeq" id="WP_268918086.1">
    <property type="nucleotide sequence ID" value="NZ_JAPTMY010000029.1"/>
</dbReference>
<proteinExistence type="inferred from homology"/>
<dbReference type="InterPro" id="IPR021127">
    <property type="entry name" value="CRISPR_associated_Cas2"/>
</dbReference>
<gene>
    <name evidence="9 10" type="primary">cas2</name>
    <name evidence="10" type="ORF">OHJ16_11960</name>
</gene>
<dbReference type="NCBIfam" id="TIGR01573">
    <property type="entry name" value="cas2"/>
    <property type="match status" value="1"/>
</dbReference>
<evidence type="ECO:0000256" key="1">
    <source>
        <dbReference type="ARBA" id="ARBA00001946"/>
    </source>
</evidence>
<keyword evidence="4 9" id="KW-0479">Metal-binding</keyword>
<name>A0ABT4IBM0_9ACTO</name>
<comment type="cofactor">
    <cofactor evidence="1 9">
        <name>Mg(2+)</name>
        <dbReference type="ChEBI" id="CHEBI:18420"/>
    </cofactor>
</comment>
<dbReference type="EC" id="3.1.-.-" evidence="9"/>
<keyword evidence="11" id="KW-1185">Reference proteome</keyword>
<protein>
    <recommendedName>
        <fullName evidence="9">CRISPR-associated endoribonuclease Cas2</fullName>
        <ecNumber evidence="9">3.1.-.-</ecNumber>
    </recommendedName>
</protein>
<reference evidence="10" key="1">
    <citation type="submission" date="2022-10" db="EMBL/GenBank/DDBJ databases">
        <title>Genome sequence of Actinomyces israelii ATCC 10048.</title>
        <authorList>
            <person name="Watt R.M."/>
            <person name="Tong W.M."/>
        </authorList>
    </citation>
    <scope>NUCLEOTIDE SEQUENCE</scope>
    <source>
        <strain evidence="10">ATCC 10048</strain>
    </source>
</reference>
<accession>A0ABT4IBM0</accession>
<evidence type="ECO:0000313" key="10">
    <source>
        <dbReference type="EMBL" id="MCZ0858754.1"/>
    </source>
</evidence>
<comment type="caution">
    <text evidence="10">The sequence shown here is derived from an EMBL/GenBank/DDBJ whole genome shotgun (WGS) entry which is preliminary data.</text>
</comment>
<dbReference type="InterPro" id="IPR019199">
    <property type="entry name" value="Virulence_VapD/CRISPR_Cas2"/>
</dbReference>
<dbReference type="Proteomes" id="UP001072034">
    <property type="component" value="Unassembled WGS sequence"/>
</dbReference>
<comment type="function">
    <text evidence="9">CRISPR (clustered regularly interspaced short palindromic repeat), is an adaptive immune system that provides protection against mobile genetic elements (viruses, transposable elements and conjugative plasmids). CRISPR clusters contain sequences complementary to antecedent mobile elements and target invading nucleic acids. CRISPR clusters are transcribed and processed into CRISPR RNA (crRNA). Functions as a ssRNA-specific endoribonuclease. Involved in the integration of spacer DNA into the CRISPR cassette.</text>
</comment>
<evidence type="ECO:0000256" key="2">
    <source>
        <dbReference type="ARBA" id="ARBA00009959"/>
    </source>
</evidence>
<feature type="binding site" evidence="9">
    <location>
        <position position="4"/>
    </location>
    <ligand>
        <name>Mg(2+)</name>
        <dbReference type="ChEBI" id="CHEBI:18420"/>
        <note>catalytic</note>
    </ligand>
</feature>
<evidence type="ECO:0000256" key="6">
    <source>
        <dbReference type="ARBA" id="ARBA00022801"/>
    </source>
</evidence>
<keyword evidence="3 9" id="KW-0540">Nuclease</keyword>
<evidence type="ECO:0000256" key="7">
    <source>
        <dbReference type="ARBA" id="ARBA00022842"/>
    </source>
</evidence>
<dbReference type="PANTHER" id="PTHR34405">
    <property type="entry name" value="CRISPR-ASSOCIATED ENDORIBONUCLEASE CAS2"/>
    <property type="match status" value="1"/>
</dbReference>
<keyword evidence="6 9" id="KW-0378">Hydrolase</keyword>
<dbReference type="EMBL" id="JAPTMY010000029">
    <property type="protein sequence ID" value="MCZ0858754.1"/>
    <property type="molecule type" value="Genomic_DNA"/>
</dbReference>
<evidence type="ECO:0000256" key="9">
    <source>
        <dbReference type="HAMAP-Rule" id="MF_01471"/>
    </source>
</evidence>
<dbReference type="SUPFAM" id="SSF143430">
    <property type="entry name" value="TTP0101/SSO1404-like"/>
    <property type="match status" value="1"/>
</dbReference>
<dbReference type="Gene3D" id="3.30.70.240">
    <property type="match status" value="1"/>
</dbReference>
<evidence type="ECO:0000313" key="11">
    <source>
        <dbReference type="Proteomes" id="UP001072034"/>
    </source>
</evidence>
<dbReference type="HAMAP" id="MF_01471">
    <property type="entry name" value="Cas2"/>
    <property type="match status" value="1"/>
</dbReference>
<keyword evidence="7 9" id="KW-0460">Magnesium</keyword>
<organism evidence="10 11">
    <name type="scientific">Actinomyces israelii</name>
    <dbReference type="NCBI Taxonomy" id="1659"/>
    <lineage>
        <taxon>Bacteria</taxon>
        <taxon>Bacillati</taxon>
        <taxon>Actinomycetota</taxon>
        <taxon>Actinomycetes</taxon>
        <taxon>Actinomycetales</taxon>
        <taxon>Actinomycetaceae</taxon>
        <taxon>Actinomyces</taxon>
    </lineage>
</organism>
<comment type="subunit">
    <text evidence="9">Homodimer, forms a heterotetramer with a Cas1 homodimer.</text>
</comment>
<dbReference type="Pfam" id="PF09827">
    <property type="entry name" value="CRISPR_Cas2"/>
    <property type="match status" value="1"/>
</dbReference>
<dbReference type="CDD" id="cd09725">
    <property type="entry name" value="Cas2_I_II_III"/>
    <property type="match status" value="1"/>
</dbReference>
<evidence type="ECO:0000256" key="4">
    <source>
        <dbReference type="ARBA" id="ARBA00022723"/>
    </source>
</evidence>